<dbReference type="InterPro" id="IPR036069">
    <property type="entry name" value="DUF34/NIF3_sf"/>
</dbReference>
<feature type="binding site" evidence="2">
    <location>
        <position position="266"/>
    </location>
    <ligand>
        <name>a divalent metal cation</name>
        <dbReference type="ChEBI" id="CHEBI:60240"/>
        <label>1</label>
    </ligand>
</feature>
<dbReference type="AlphaFoldDB" id="A0A8H6WIU2"/>
<feature type="binding site" evidence="2">
    <location>
        <position position="110"/>
    </location>
    <ligand>
        <name>a divalent metal cation</name>
        <dbReference type="ChEBI" id="CHEBI:60240"/>
        <label>1</label>
    </ligand>
</feature>
<dbReference type="Pfam" id="PF01784">
    <property type="entry name" value="DUF34_NIF3"/>
    <property type="match status" value="1"/>
</dbReference>
<sequence length="309" mass="32293">MAVASNLLTKAVSSAMGRIAPKVLAGSWDNTGLLFESPLPPPKKTVLVTIDLTPAVCDEAISLGAGMVVSYHTPMFYGHKSVTLAIPLQATLLRCAAAGISVYSPHSALDSVWGGINDWLASVLLGNKTIDATPGGSADGSVVPIFPPEHESGAEGRRVTLPQPTSMEELVERVKSGLGLSSGEHPSQPFLGHSFVADVGTATVQVGYSPIRADRLVRTIAICAGAGDAMFAGMKERADLYFTGEMPHHEVLATLAKGGHLILCGHTNTERGYLPILADKLRAELAADAEVGDVEVVVSAVDRDPLQVV</sequence>
<reference evidence="3" key="1">
    <citation type="submission" date="2020-05" db="EMBL/GenBank/DDBJ databases">
        <title>Mycena genomes resolve the evolution of fungal bioluminescence.</title>
        <authorList>
            <person name="Tsai I.J."/>
        </authorList>
    </citation>
    <scope>NUCLEOTIDE SEQUENCE</scope>
    <source>
        <strain evidence="3">110903Hualien_Pintung</strain>
    </source>
</reference>
<dbReference type="EMBL" id="JACAZE010000004">
    <property type="protein sequence ID" value="KAF7318511.1"/>
    <property type="molecule type" value="Genomic_DNA"/>
</dbReference>
<dbReference type="InterPro" id="IPR002678">
    <property type="entry name" value="DUF34/NIF3"/>
</dbReference>
<comment type="similarity">
    <text evidence="1">Belongs to the GTP cyclohydrolase I type 2/NIF3 family.</text>
</comment>
<dbReference type="PANTHER" id="PTHR13799">
    <property type="entry name" value="NGG1 INTERACTING FACTOR 3"/>
    <property type="match status" value="1"/>
</dbReference>
<protein>
    <recommendedName>
        <fullName evidence="5">NGG1p interacting factor 3</fullName>
    </recommendedName>
</protein>
<dbReference type="GO" id="GO:0005739">
    <property type="term" value="C:mitochondrion"/>
    <property type="evidence" value="ECO:0007669"/>
    <property type="project" value="TreeGrafter"/>
</dbReference>
<dbReference type="Gene3D" id="3.40.1390.30">
    <property type="entry name" value="NIF3 (NGG1p interacting factor 3)-like"/>
    <property type="match status" value="3"/>
</dbReference>
<evidence type="ECO:0000313" key="3">
    <source>
        <dbReference type="EMBL" id="KAF7318511.1"/>
    </source>
</evidence>
<dbReference type="GO" id="GO:0046872">
    <property type="term" value="F:metal ion binding"/>
    <property type="evidence" value="ECO:0007669"/>
    <property type="project" value="UniProtKB-KW"/>
</dbReference>
<keyword evidence="2" id="KW-0479">Metal-binding</keyword>
<organism evidence="3 4">
    <name type="scientific">Mycena chlorophos</name>
    <name type="common">Agaric fungus</name>
    <name type="synonym">Agaricus chlorophos</name>
    <dbReference type="NCBI Taxonomy" id="658473"/>
    <lineage>
        <taxon>Eukaryota</taxon>
        <taxon>Fungi</taxon>
        <taxon>Dikarya</taxon>
        <taxon>Basidiomycota</taxon>
        <taxon>Agaricomycotina</taxon>
        <taxon>Agaricomycetes</taxon>
        <taxon>Agaricomycetidae</taxon>
        <taxon>Agaricales</taxon>
        <taxon>Marasmiineae</taxon>
        <taxon>Mycenaceae</taxon>
        <taxon>Mycena</taxon>
    </lineage>
</organism>
<evidence type="ECO:0000256" key="2">
    <source>
        <dbReference type="PIRSR" id="PIRSR602678-1"/>
    </source>
</evidence>
<dbReference type="FunFam" id="3.40.1390.30:FF:000001">
    <property type="entry name" value="GTP cyclohydrolase 1 type 2"/>
    <property type="match status" value="1"/>
</dbReference>
<dbReference type="Proteomes" id="UP000613580">
    <property type="component" value="Unassembled WGS sequence"/>
</dbReference>
<evidence type="ECO:0000256" key="1">
    <source>
        <dbReference type="ARBA" id="ARBA00006964"/>
    </source>
</evidence>
<dbReference type="OrthoDB" id="3345469at2759"/>
<proteinExistence type="inferred from homology"/>
<accession>A0A8H6WIU2</accession>
<name>A0A8H6WIU2_MYCCL</name>
<feature type="binding site" evidence="2">
    <location>
        <position position="270"/>
    </location>
    <ligand>
        <name>a divalent metal cation</name>
        <dbReference type="ChEBI" id="CHEBI:60240"/>
        <label>1</label>
    </ligand>
</feature>
<keyword evidence="4" id="KW-1185">Reference proteome</keyword>
<evidence type="ECO:0000313" key="4">
    <source>
        <dbReference type="Proteomes" id="UP000613580"/>
    </source>
</evidence>
<evidence type="ECO:0008006" key="5">
    <source>
        <dbReference type="Google" id="ProtNLM"/>
    </source>
</evidence>
<comment type="caution">
    <text evidence="3">The sequence shown here is derived from an EMBL/GenBank/DDBJ whole genome shotgun (WGS) entry which is preliminary data.</text>
</comment>
<dbReference type="PANTHER" id="PTHR13799:SF13">
    <property type="entry name" value="NIF3-LIKE PROTEIN 1"/>
    <property type="match status" value="1"/>
</dbReference>
<gene>
    <name evidence="3" type="ORF">HMN09_00360800</name>
</gene>
<dbReference type="SUPFAM" id="SSF102705">
    <property type="entry name" value="NIF3 (NGG1p interacting factor 3)-like"/>
    <property type="match status" value="1"/>
</dbReference>
<feature type="binding site" evidence="2">
    <location>
        <position position="72"/>
    </location>
    <ligand>
        <name>a divalent metal cation</name>
        <dbReference type="ChEBI" id="CHEBI:60240"/>
        <label>1</label>
    </ligand>
</feature>